<dbReference type="Gene3D" id="3.40.190.10">
    <property type="entry name" value="Periplasmic binding protein-like II"/>
    <property type="match status" value="1"/>
</dbReference>
<dbReference type="PANTHER" id="PTHR43649:SF31">
    <property type="entry name" value="SN-GLYCEROL-3-PHOSPHATE-BINDING PERIPLASMIC PROTEIN UGPB"/>
    <property type="match status" value="1"/>
</dbReference>
<feature type="signal peptide" evidence="5">
    <location>
        <begin position="1"/>
        <end position="28"/>
    </location>
</feature>
<sequence>MKYTRTAQAAAIASIAAMALSACGSSNSGSDVANATLDPNAKVEISFAGWSLNSTPEFQTLVDAFEKENPNITVKIKEYSADDYDKQLTTDLSGGTAPEVFPIKNLQKYYTYAVESQGLADLSSIADTYKNDKNIDISQYNLDGKYYAMPYRQDSWVLFYNKTMFEKAGVAIPDGTWTWDDYMKVAEELKTKLPAAGYDANSVYPTYHHTSWQSVTQSFTTAQSAATVDGAKKNFLSGDYSYMADMYKNVFLKAQDENLTVNYNTVTANKVQYQAQFGTEKAAMLPMGTWYAATLVSQQKSGDANKFEWGMAPIPQSSTVKSSDGKPITFADPTGLAISAGASGDKLAAAKKFVEFASGEKGAEALAAISTTPAYFSDNVVKTYFGVDGMANDDQSKKAWQEHDTRPENYVDKATNDVQGILKTMMSTIMTETGTVDQAIQKANDDIASQGILK</sequence>
<accession>A0A7K3TGD0</accession>
<evidence type="ECO:0000256" key="4">
    <source>
        <dbReference type="ARBA" id="ARBA00022729"/>
    </source>
</evidence>
<dbReference type="EMBL" id="WHZY01000004">
    <property type="protein sequence ID" value="NEG78157.1"/>
    <property type="molecule type" value="Genomic_DNA"/>
</dbReference>
<feature type="chain" id="PRO_5039730945" evidence="5">
    <location>
        <begin position="29"/>
        <end position="454"/>
    </location>
</feature>
<dbReference type="RefSeq" id="WP_152349745.1">
    <property type="nucleotide sequence ID" value="NZ_WBSN01000002.1"/>
</dbReference>
<dbReference type="Proteomes" id="UP000469763">
    <property type="component" value="Unassembled WGS sequence"/>
</dbReference>
<proteinExistence type="inferred from homology"/>
<comment type="caution">
    <text evidence="6">The sequence shown here is derived from an EMBL/GenBank/DDBJ whole genome shotgun (WGS) entry which is preliminary data.</text>
</comment>
<keyword evidence="7" id="KW-1185">Reference proteome</keyword>
<evidence type="ECO:0000313" key="6">
    <source>
        <dbReference type="EMBL" id="NEG78157.1"/>
    </source>
</evidence>
<comment type="subcellular location">
    <subcellularLocation>
        <location evidence="1">Cell envelope</location>
    </subcellularLocation>
</comment>
<name>A0A7K3TGD0_9BIFI</name>
<keyword evidence="3" id="KW-0813">Transport</keyword>
<dbReference type="PANTHER" id="PTHR43649">
    <property type="entry name" value="ARABINOSE-BINDING PROTEIN-RELATED"/>
    <property type="match status" value="1"/>
</dbReference>
<dbReference type="AlphaFoldDB" id="A0A7K3TGD0"/>
<dbReference type="PROSITE" id="PS51257">
    <property type="entry name" value="PROKAR_LIPOPROTEIN"/>
    <property type="match status" value="1"/>
</dbReference>
<dbReference type="Pfam" id="PF01547">
    <property type="entry name" value="SBP_bac_1"/>
    <property type="match status" value="1"/>
</dbReference>
<keyword evidence="4 5" id="KW-0732">Signal</keyword>
<evidence type="ECO:0000256" key="5">
    <source>
        <dbReference type="SAM" id="SignalP"/>
    </source>
</evidence>
<organism evidence="6 7">
    <name type="scientific">Bifidobacterium avesanii</name>
    <dbReference type="NCBI Taxonomy" id="1798157"/>
    <lineage>
        <taxon>Bacteria</taxon>
        <taxon>Bacillati</taxon>
        <taxon>Actinomycetota</taxon>
        <taxon>Actinomycetes</taxon>
        <taxon>Bifidobacteriales</taxon>
        <taxon>Bifidobacteriaceae</taxon>
        <taxon>Bifidobacterium</taxon>
    </lineage>
</organism>
<reference evidence="6 7" key="1">
    <citation type="submission" date="2019-10" db="EMBL/GenBank/DDBJ databases">
        <title>Bifidobacterium from non-human primates.</title>
        <authorList>
            <person name="Modesto M."/>
        </authorList>
    </citation>
    <scope>NUCLEOTIDE SEQUENCE [LARGE SCALE GENOMIC DNA]</scope>
    <source>
        <strain evidence="6 7">TREC</strain>
    </source>
</reference>
<dbReference type="GO" id="GO:0030313">
    <property type="term" value="C:cell envelope"/>
    <property type="evidence" value="ECO:0007669"/>
    <property type="project" value="UniProtKB-SubCell"/>
</dbReference>
<evidence type="ECO:0000313" key="7">
    <source>
        <dbReference type="Proteomes" id="UP000469763"/>
    </source>
</evidence>
<dbReference type="InterPro" id="IPR006059">
    <property type="entry name" value="SBP"/>
</dbReference>
<evidence type="ECO:0000256" key="2">
    <source>
        <dbReference type="ARBA" id="ARBA00008520"/>
    </source>
</evidence>
<dbReference type="SUPFAM" id="SSF53850">
    <property type="entry name" value="Periplasmic binding protein-like II"/>
    <property type="match status" value="1"/>
</dbReference>
<protein>
    <submittedName>
        <fullName evidence="6">Extracellular solute-binding protein</fullName>
    </submittedName>
</protein>
<evidence type="ECO:0000256" key="3">
    <source>
        <dbReference type="ARBA" id="ARBA00022448"/>
    </source>
</evidence>
<comment type="similarity">
    <text evidence="2">Belongs to the bacterial solute-binding protein 1 family.</text>
</comment>
<gene>
    <name evidence="6" type="ORF">GFD22_04090</name>
</gene>
<evidence type="ECO:0000256" key="1">
    <source>
        <dbReference type="ARBA" id="ARBA00004196"/>
    </source>
</evidence>
<dbReference type="OrthoDB" id="2510110at2"/>
<dbReference type="InterPro" id="IPR050490">
    <property type="entry name" value="Bact_solute-bd_prot1"/>
</dbReference>